<dbReference type="AlphaFoldDB" id="U4LCL8"/>
<protein>
    <submittedName>
        <fullName evidence="1">Uncharacterized protein</fullName>
    </submittedName>
</protein>
<proteinExistence type="predicted"/>
<organism evidence="1 2">
    <name type="scientific">Pyronema omphalodes (strain CBS 100304)</name>
    <name type="common">Pyronema confluens</name>
    <dbReference type="NCBI Taxonomy" id="1076935"/>
    <lineage>
        <taxon>Eukaryota</taxon>
        <taxon>Fungi</taxon>
        <taxon>Dikarya</taxon>
        <taxon>Ascomycota</taxon>
        <taxon>Pezizomycotina</taxon>
        <taxon>Pezizomycetes</taxon>
        <taxon>Pezizales</taxon>
        <taxon>Pyronemataceae</taxon>
        <taxon>Pyronema</taxon>
    </lineage>
</organism>
<evidence type="ECO:0000313" key="2">
    <source>
        <dbReference type="Proteomes" id="UP000018144"/>
    </source>
</evidence>
<accession>U4LCL8</accession>
<gene>
    <name evidence="1" type="ORF">PCON_05689</name>
</gene>
<reference evidence="1 2" key="1">
    <citation type="journal article" date="2013" name="PLoS Genet.">
        <title>The genome and development-dependent transcriptomes of Pyronema confluens: a window into fungal evolution.</title>
        <authorList>
            <person name="Traeger S."/>
            <person name="Altegoer F."/>
            <person name="Freitag M."/>
            <person name="Gabaldon T."/>
            <person name="Kempken F."/>
            <person name="Kumar A."/>
            <person name="Marcet-Houben M."/>
            <person name="Poggeler S."/>
            <person name="Stajich J.E."/>
            <person name="Nowrousian M."/>
        </authorList>
    </citation>
    <scope>NUCLEOTIDE SEQUENCE [LARGE SCALE GENOMIC DNA]</scope>
    <source>
        <strain evidence="2">CBS 100304</strain>
        <tissue evidence="1">Vegetative mycelium</tissue>
    </source>
</reference>
<dbReference type="EMBL" id="HF935279">
    <property type="protein sequence ID" value="CCX29618.1"/>
    <property type="molecule type" value="Genomic_DNA"/>
</dbReference>
<dbReference type="Proteomes" id="UP000018144">
    <property type="component" value="Unassembled WGS sequence"/>
</dbReference>
<evidence type="ECO:0000313" key="1">
    <source>
        <dbReference type="EMBL" id="CCX29618.1"/>
    </source>
</evidence>
<keyword evidence="2" id="KW-1185">Reference proteome</keyword>
<sequence>MAATFRHFFGSSALWRMYWDPVASEWGFRSFRWRWDILIE</sequence>
<name>U4LCL8_PYROM</name>